<accession>D8SW64</accession>
<sequence length="230" mass="25494">MDNAEALHRPRISMSLLERKTPPLEDKSFQLTTHACGSDEEIRRHALPGLARVGARRSRGSREHGVPGHRVFGSDPIEASLGSANPRSLAAVTLWTSSRHFLLALLFWMLITSTRVSSFHLHFGNFHVPEATLIIKDPRFTWVQSNELQKARVAEWFSEYQCADFASEWDYSYSEGHCNINVTYGGGEAGIIGYMAEAYDIAIGGTTGIVVPHGLFLNATPLGKPDEQDK</sequence>
<dbReference type="HOGENOM" id="CLU_1206567_0_0_1"/>
<reference evidence="1 2" key="1">
    <citation type="journal article" date="2011" name="Science">
        <title>The Selaginella genome identifies genetic changes associated with the evolution of vascular plants.</title>
        <authorList>
            <person name="Banks J.A."/>
            <person name="Nishiyama T."/>
            <person name="Hasebe M."/>
            <person name="Bowman J.L."/>
            <person name="Gribskov M."/>
            <person name="dePamphilis C."/>
            <person name="Albert V.A."/>
            <person name="Aono N."/>
            <person name="Aoyama T."/>
            <person name="Ambrose B.A."/>
            <person name="Ashton N.W."/>
            <person name="Axtell M.J."/>
            <person name="Barker E."/>
            <person name="Barker M.S."/>
            <person name="Bennetzen J.L."/>
            <person name="Bonawitz N.D."/>
            <person name="Chapple C."/>
            <person name="Cheng C."/>
            <person name="Correa L.G."/>
            <person name="Dacre M."/>
            <person name="DeBarry J."/>
            <person name="Dreyer I."/>
            <person name="Elias M."/>
            <person name="Engstrom E.M."/>
            <person name="Estelle M."/>
            <person name="Feng L."/>
            <person name="Finet C."/>
            <person name="Floyd S.K."/>
            <person name="Frommer W.B."/>
            <person name="Fujita T."/>
            <person name="Gramzow L."/>
            <person name="Gutensohn M."/>
            <person name="Harholt J."/>
            <person name="Hattori M."/>
            <person name="Heyl A."/>
            <person name="Hirai T."/>
            <person name="Hiwatashi Y."/>
            <person name="Ishikawa M."/>
            <person name="Iwata M."/>
            <person name="Karol K.G."/>
            <person name="Koehler B."/>
            <person name="Kolukisaoglu U."/>
            <person name="Kubo M."/>
            <person name="Kurata T."/>
            <person name="Lalonde S."/>
            <person name="Li K."/>
            <person name="Li Y."/>
            <person name="Litt A."/>
            <person name="Lyons E."/>
            <person name="Manning G."/>
            <person name="Maruyama T."/>
            <person name="Michael T.P."/>
            <person name="Mikami K."/>
            <person name="Miyazaki S."/>
            <person name="Morinaga S."/>
            <person name="Murata T."/>
            <person name="Mueller-Roeber B."/>
            <person name="Nelson D.R."/>
            <person name="Obara M."/>
            <person name="Oguri Y."/>
            <person name="Olmstead R.G."/>
            <person name="Onodera N."/>
            <person name="Petersen B.L."/>
            <person name="Pils B."/>
            <person name="Prigge M."/>
            <person name="Rensing S.A."/>
            <person name="Riano-Pachon D.M."/>
            <person name="Roberts A.W."/>
            <person name="Sato Y."/>
            <person name="Scheller H.V."/>
            <person name="Schulz B."/>
            <person name="Schulz C."/>
            <person name="Shakirov E.V."/>
            <person name="Shibagaki N."/>
            <person name="Shinohara N."/>
            <person name="Shippen D.E."/>
            <person name="Soerensen I."/>
            <person name="Sotooka R."/>
            <person name="Sugimoto N."/>
            <person name="Sugita M."/>
            <person name="Sumikawa N."/>
            <person name="Tanurdzic M."/>
            <person name="Theissen G."/>
            <person name="Ulvskov P."/>
            <person name="Wakazuki S."/>
            <person name="Weng J.K."/>
            <person name="Willats W.W."/>
            <person name="Wipf D."/>
            <person name="Wolf P.G."/>
            <person name="Yang L."/>
            <person name="Zimmer A.D."/>
            <person name="Zhu Q."/>
            <person name="Mitros T."/>
            <person name="Hellsten U."/>
            <person name="Loque D."/>
            <person name="Otillar R."/>
            <person name="Salamov A."/>
            <person name="Schmutz J."/>
            <person name="Shapiro H."/>
            <person name="Lindquist E."/>
            <person name="Lucas S."/>
            <person name="Rokhsar D."/>
            <person name="Grigoriev I.V."/>
        </authorList>
    </citation>
    <scope>NUCLEOTIDE SEQUENCE [LARGE SCALE GENOMIC DNA]</scope>
</reference>
<keyword evidence="2" id="KW-1185">Reference proteome</keyword>
<proteinExistence type="predicted"/>
<gene>
    <name evidence="1" type="ORF">SELMODRAFT_426373</name>
</gene>
<evidence type="ECO:0000313" key="1">
    <source>
        <dbReference type="EMBL" id="EFJ11376.1"/>
    </source>
</evidence>
<dbReference type="InParanoid" id="D8SW64"/>
<protein>
    <submittedName>
        <fullName evidence="1">Uncharacterized protein</fullName>
    </submittedName>
</protein>
<organism evidence="2">
    <name type="scientific">Selaginella moellendorffii</name>
    <name type="common">Spikemoss</name>
    <dbReference type="NCBI Taxonomy" id="88036"/>
    <lineage>
        <taxon>Eukaryota</taxon>
        <taxon>Viridiplantae</taxon>
        <taxon>Streptophyta</taxon>
        <taxon>Embryophyta</taxon>
        <taxon>Tracheophyta</taxon>
        <taxon>Lycopodiopsida</taxon>
        <taxon>Selaginellales</taxon>
        <taxon>Selaginellaceae</taxon>
        <taxon>Selaginella</taxon>
    </lineage>
</organism>
<evidence type="ECO:0000313" key="2">
    <source>
        <dbReference type="Proteomes" id="UP000001514"/>
    </source>
</evidence>
<dbReference type="EMBL" id="GL377647">
    <property type="protein sequence ID" value="EFJ11376.1"/>
    <property type="molecule type" value="Genomic_DNA"/>
</dbReference>
<name>D8SW64_SELML</name>
<dbReference type="Proteomes" id="UP000001514">
    <property type="component" value="Unassembled WGS sequence"/>
</dbReference>
<dbReference type="AlphaFoldDB" id="D8SW64"/>
<dbReference type="KEGG" id="smo:SELMODRAFT_426373"/>
<dbReference type="Gramene" id="EFJ11376">
    <property type="protein sequence ID" value="EFJ11376"/>
    <property type="gene ID" value="SELMODRAFT_426373"/>
</dbReference>